<name>E3GZ05_METFV</name>
<accession>E3GZ05</accession>
<gene>
    <name evidence="2" type="ordered locus">Mfer_0738</name>
</gene>
<protein>
    <submittedName>
        <fullName evidence="2">Uncharacterized protein</fullName>
    </submittedName>
</protein>
<dbReference type="Proteomes" id="UP000002315">
    <property type="component" value="Chromosome"/>
</dbReference>
<dbReference type="OrthoDB" id="80442at2157"/>
<feature type="transmembrane region" description="Helical" evidence="1">
    <location>
        <begin position="298"/>
        <end position="318"/>
    </location>
</feature>
<dbReference type="KEGG" id="mfv:Mfer_0738"/>
<evidence type="ECO:0000256" key="1">
    <source>
        <dbReference type="SAM" id="Phobius"/>
    </source>
</evidence>
<dbReference type="AlphaFoldDB" id="E3GZ05"/>
<keyword evidence="1" id="KW-1133">Transmembrane helix</keyword>
<organism evidence="2 3">
    <name type="scientific">Methanothermus fervidus (strain ATCC 43054 / DSM 2088 / JCM 10308 / V24 S)</name>
    <dbReference type="NCBI Taxonomy" id="523846"/>
    <lineage>
        <taxon>Archaea</taxon>
        <taxon>Methanobacteriati</taxon>
        <taxon>Methanobacteriota</taxon>
        <taxon>Methanomada group</taxon>
        <taxon>Methanobacteria</taxon>
        <taxon>Methanobacteriales</taxon>
        <taxon>Methanothermaceae</taxon>
        <taxon>Methanothermus</taxon>
    </lineage>
</organism>
<dbReference type="HOGENOM" id="CLU_929414_0_0_2"/>
<evidence type="ECO:0000313" key="2">
    <source>
        <dbReference type="EMBL" id="ADP77537.1"/>
    </source>
</evidence>
<sequence length="320" mass="35735">MKKKIFYFILAILAVGFSMYCIKTNYAQQNNTTGWVGKEKWIEGKPNVLLHSLSCIVTVTVKNNANRPYYFKISQRYTAEGRLKEGIKWVIVDTYPKADKMIRTSYTDLGGDYGWRIGPKETKTVTFVLAAKGPLGEEGSCILPEGMLPSNASWPLVSEPGLYTSWFMPEELESLNPDLQIVGWRGTFFFKAENMVDEAVSGIIRAPIVPINSKLVYSDPPALIDKSSLPGSEIAYWDVKFYPEETKSFTYTYKWTGSKTTVGAFKEVTQAYQYRAPISNKTYPGQTTVPTKETGAPLAPLLLGALAIATGAIYAKFFRP</sequence>
<dbReference type="STRING" id="523846.Mfer_0738"/>
<keyword evidence="1" id="KW-0812">Transmembrane</keyword>
<proteinExistence type="predicted"/>
<dbReference type="EMBL" id="CP002278">
    <property type="protein sequence ID" value="ADP77537.1"/>
    <property type="molecule type" value="Genomic_DNA"/>
</dbReference>
<reference evidence="2 3" key="1">
    <citation type="journal article" date="2010" name="Stand. Genomic Sci.">
        <title>Complete genome sequence of Methanothermus fervidus type strain (V24S).</title>
        <authorList>
            <person name="Anderson I."/>
            <person name="Djao O.D."/>
            <person name="Misra M."/>
            <person name="Chertkov O."/>
            <person name="Nolan M."/>
            <person name="Lucas S."/>
            <person name="Lapidus A."/>
            <person name="Del Rio T.G."/>
            <person name="Tice H."/>
            <person name="Cheng J.F."/>
            <person name="Tapia R."/>
            <person name="Han C."/>
            <person name="Goodwin L."/>
            <person name="Pitluck S."/>
            <person name="Liolios K."/>
            <person name="Ivanova N."/>
            <person name="Mavromatis K."/>
            <person name="Mikhailova N."/>
            <person name="Pati A."/>
            <person name="Brambilla E."/>
            <person name="Chen A."/>
            <person name="Palaniappan K."/>
            <person name="Land M."/>
            <person name="Hauser L."/>
            <person name="Chang Y.J."/>
            <person name="Jeffries C.D."/>
            <person name="Sikorski J."/>
            <person name="Spring S."/>
            <person name="Rohde M."/>
            <person name="Eichinger K."/>
            <person name="Huber H."/>
            <person name="Wirth R."/>
            <person name="Goker M."/>
            <person name="Detter J.C."/>
            <person name="Woyke T."/>
            <person name="Bristow J."/>
            <person name="Eisen J.A."/>
            <person name="Markowitz V."/>
            <person name="Hugenholtz P."/>
            <person name="Klenk H.P."/>
            <person name="Kyrpides N.C."/>
        </authorList>
    </citation>
    <scope>NUCLEOTIDE SEQUENCE [LARGE SCALE GENOMIC DNA]</scope>
    <source>
        <strain evidence="3">ATCC 43054 / DSM 2088 / JCM 10308 / V24 S</strain>
    </source>
</reference>
<keyword evidence="3" id="KW-1185">Reference proteome</keyword>
<keyword evidence="1" id="KW-0472">Membrane</keyword>
<evidence type="ECO:0000313" key="3">
    <source>
        <dbReference type="Proteomes" id="UP000002315"/>
    </source>
</evidence>